<reference evidence="2" key="2">
    <citation type="submission" date="2020-11" db="EMBL/GenBank/DDBJ databases">
        <authorList>
            <person name="McCartney M.A."/>
            <person name="Auch B."/>
            <person name="Kono T."/>
            <person name="Mallez S."/>
            <person name="Becker A."/>
            <person name="Gohl D.M."/>
            <person name="Silverstein K.A.T."/>
            <person name="Koren S."/>
            <person name="Bechman K.B."/>
            <person name="Herman A."/>
            <person name="Abrahante J.E."/>
            <person name="Garbe J."/>
        </authorList>
    </citation>
    <scope>NUCLEOTIDE SEQUENCE</scope>
    <source>
        <strain evidence="2">Duluth1</strain>
        <tissue evidence="2">Whole animal</tissue>
    </source>
</reference>
<name>A0A9D4D571_DREPO</name>
<dbReference type="Proteomes" id="UP000828390">
    <property type="component" value="Unassembled WGS sequence"/>
</dbReference>
<evidence type="ECO:0000256" key="1">
    <source>
        <dbReference type="SAM" id="MobiDB-lite"/>
    </source>
</evidence>
<feature type="region of interest" description="Disordered" evidence="1">
    <location>
        <begin position="26"/>
        <end position="56"/>
    </location>
</feature>
<proteinExistence type="predicted"/>
<dbReference type="EMBL" id="JAIWYP010000011">
    <property type="protein sequence ID" value="KAH3738357.1"/>
    <property type="molecule type" value="Genomic_DNA"/>
</dbReference>
<evidence type="ECO:0000313" key="3">
    <source>
        <dbReference type="Proteomes" id="UP000828390"/>
    </source>
</evidence>
<comment type="caution">
    <text evidence="2">The sequence shown here is derived from an EMBL/GenBank/DDBJ whole genome shotgun (WGS) entry which is preliminary data.</text>
</comment>
<feature type="compositionally biased region" description="Basic and acidic residues" evidence="1">
    <location>
        <begin position="32"/>
        <end position="50"/>
    </location>
</feature>
<accession>A0A9D4D571</accession>
<sequence length="56" mass="6428">MLSYKRSTPETTTIGQTEASILLNMLKTDQNSNKKRDWDKKSPEDVEEIVKSSNKL</sequence>
<dbReference type="AlphaFoldDB" id="A0A9D4D571"/>
<keyword evidence="3" id="KW-1185">Reference proteome</keyword>
<evidence type="ECO:0000313" key="2">
    <source>
        <dbReference type="EMBL" id="KAH3738357.1"/>
    </source>
</evidence>
<gene>
    <name evidence="2" type="ORF">DPMN_044991</name>
</gene>
<organism evidence="2 3">
    <name type="scientific">Dreissena polymorpha</name>
    <name type="common">Zebra mussel</name>
    <name type="synonym">Mytilus polymorpha</name>
    <dbReference type="NCBI Taxonomy" id="45954"/>
    <lineage>
        <taxon>Eukaryota</taxon>
        <taxon>Metazoa</taxon>
        <taxon>Spiralia</taxon>
        <taxon>Lophotrochozoa</taxon>
        <taxon>Mollusca</taxon>
        <taxon>Bivalvia</taxon>
        <taxon>Autobranchia</taxon>
        <taxon>Heteroconchia</taxon>
        <taxon>Euheterodonta</taxon>
        <taxon>Imparidentia</taxon>
        <taxon>Neoheterodontei</taxon>
        <taxon>Myida</taxon>
        <taxon>Dreissenoidea</taxon>
        <taxon>Dreissenidae</taxon>
        <taxon>Dreissena</taxon>
    </lineage>
</organism>
<protein>
    <submittedName>
        <fullName evidence="2">Uncharacterized protein</fullName>
    </submittedName>
</protein>
<reference evidence="2" key="1">
    <citation type="journal article" date="2019" name="bioRxiv">
        <title>The Genome of the Zebra Mussel, Dreissena polymorpha: A Resource for Invasive Species Research.</title>
        <authorList>
            <person name="McCartney M.A."/>
            <person name="Auch B."/>
            <person name="Kono T."/>
            <person name="Mallez S."/>
            <person name="Zhang Y."/>
            <person name="Obille A."/>
            <person name="Becker A."/>
            <person name="Abrahante J.E."/>
            <person name="Garbe J."/>
            <person name="Badalamenti J.P."/>
            <person name="Herman A."/>
            <person name="Mangelson H."/>
            <person name="Liachko I."/>
            <person name="Sullivan S."/>
            <person name="Sone E.D."/>
            <person name="Koren S."/>
            <person name="Silverstein K.A.T."/>
            <person name="Beckman K.B."/>
            <person name="Gohl D.M."/>
        </authorList>
    </citation>
    <scope>NUCLEOTIDE SEQUENCE</scope>
    <source>
        <strain evidence="2">Duluth1</strain>
        <tissue evidence="2">Whole animal</tissue>
    </source>
</reference>